<evidence type="ECO:0000256" key="13">
    <source>
        <dbReference type="SAM" id="MobiDB-lite"/>
    </source>
</evidence>
<evidence type="ECO:0000256" key="1">
    <source>
        <dbReference type="ARBA" id="ARBA00004496"/>
    </source>
</evidence>
<dbReference type="InterPro" id="IPR053376">
    <property type="entry name" value="Serine_acetyltransferase"/>
</dbReference>
<gene>
    <name evidence="14" type="ORF">FHS48_003455</name>
</gene>
<sequence length="247" mass="26159">MFLTHLKEDIDTILAHDPAARSRLEVLLCYPGVHAIIAYRAANWLWRQGFRLLGRLVSHLARMVTGIEIHPGCTIGRRVFIDHGTGVVIGETAEIGNDVTLYQGVTLGGTSLNRGKRHPTLRDGVIVGAGGQVLGPVVVGEGARVGANAVVLTDVPPGVTMVGIPGRPAVPKDRGKAEEFCAYGVVRDELPDPVMRAMDALRDQIAVLSARLEEMEKTGMDGAGMPPPEAADAVAAVSGPENGQRVN</sequence>
<dbReference type="Gene3D" id="1.10.3130.10">
    <property type="entry name" value="serine acetyltransferase, domain 1"/>
    <property type="match status" value="1"/>
</dbReference>
<evidence type="ECO:0000313" key="15">
    <source>
        <dbReference type="Proteomes" id="UP000544872"/>
    </source>
</evidence>
<comment type="catalytic activity">
    <reaction evidence="12">
        <text>L-serine + acetyl-CoA = O-acetyl-L-serine + CoA</text>
        <dbReference type="Rhea" id="RHEA:24560"/>
        <dbReference type="ChEBI" id="CHEBI:33384"/>
        <dbReference type="ChEBI" id="CHEBI:57287"/>
        <dbReference type="ChEBI" id="CHEBI:57288"/>
        <dbReference type="ChEBI" id="CHEBI:58340"/>
        <dbReference type="EC" id="2.3.1.30"/>
    </reaction>
</comment>
<dbReference type="InterPro" id="IPR011004">
    <property type="entry name" value="Trimer_LpxA-like_sf"/>
</dbReference>
<keyword evidence="7" id="KW-0028">Amino-acid biosynthesis</keyword>
<accession>A0A7W9ZJ99</accession>
<evidence type="ECO:0000313" key="14">
    <source>
        <dbReference type="EMBL" id="MBB6212008.1"/>
    </source>
</evidence>
<dbReference type="InterPro" id="IPR042122">
    <property type="entry name" value="Ser_AcTrfase_N_sf"/>
</dbReference>
<evidence type="ECO:0000256" key="11">
    <source>
        <dbReference type="ARBA" id="ARBA00023315"/>
    </source>
</evidence>
<evidence type="ECO:0000256" key="3">
    <source>
        <dbReference type="ARBA" id="ARBA00007274"/>
    </source>
</evidence>
<dbReference type="FunFam" id="1.10.3130.10:FF:000003">
    <property type="entry name" value="Serine acetyltransferase"/>
    <property type="match status" value="1"/>
</dbReference>
<dbReference type="InterPro" id="IPR005881">
    <property type="entry name" value="Ser_O-AcTrfase"/>
</dbReference>
<dbReference type="GO" id="GO:0005737">
    <property type="term" value="C:cytoplasm"/>
    <property type="evidence" value="ECO:0007669"/>
    <property type="project" value="UniProtKB-SubCell"/>
</dbReference>
<dbReference type="CDD" id="cd03354">
    <property type="entry name" value="LbH_SAT"/>
    <property type="match status" value="1"/>
</dbReference>
<dbReference type="Proteomes" id="UP000544872">
    <property type="component" value="Unassembled WGS sequence"/>
</dbReference>
<keyword evidence="8 14" id="KW-0808">Transferase</keyword>
<dbReference type="InterPro" id="IPR045304">
    <property type="entry name" value="LbH_SAT"/>
</dbReference>
<evidence type="ECO:0000256" key="12">
    <source>
        <dbReference type="ARBA" id="ARBA00049486"/>
    </source>
</evidence>
<evidence type="ECO:0000256" key="9">
    <source>
        <dbReference type="ARBA" id="ARBA00022737"/>
    </source>
</evidence>
<comment type="pathway">
    <text evidence="2">Amino-acid biosynthesis; L-cysteine biosynthesis; L-cysteine from L-serine: step 1/2.</text>
</comment>
<keyword evidence="9" id="KW-0677">Repeat</keyword>
<dbReference type="GO" id="GO:0009001">
    <property type="term" value="F:serine O-acetyltransferase activity"/>
    <property type="evidence" value="ECO:0007669"/>
    <property type="project" value="UniProtKB-EC"/>
</dbReference>
<dbReference type="EMBL" id="JACIIX010000016">
    <property type="protein sequence ID" value="MBB6212008.1"/>
    <property type="molecule type" value="Genomic_DNA"/>
</dbReference>
<reference evidence="14 15" key="1">
    <citation type="submission" date="2020-08" db="EMBL/GenBank/DDBJ databases">
        <title>Genomic Encyclopedia of Type Strains, Phase IV (KMG-IV): sequencing the most valuable type-strain genomes for metagenomic binning, comparative biology and taxonomic classification.</title>
        <authorList>
            <person name="Goeker M."/>
        </authorList>
    </citation>
    <scope>NUCLEOTIDE SEQUENCE [LARGE SCALE GENOMIC DNA]</scope>
    <source>
        <strain evidence="14 15">DSM 11590</strain>
    </source>
</reference>
<dbReference type="NCBIfam" id="NF041874">
    <property type="entry name" value="EPS_EpsC"/>
    <property type="match status" value="1"/>
</dbReference>
<evidence type="ECO:0000256" key="8">
    <source>
        <dbReference type="ARBA" id="ARBA00022679"/>
    </source>
</evidence>
<dbReference type="NCBIfam" id="TIGR01172">
    <property type="entry name" value="cysE"/>
    <property type="match status" value="1"/>
</dbReference>
<organism evidence="14 15">
    <name type="scientific">Novispirillum itersonii</name>
    <name type="common">Aquaspirillum itersonii</name>
    <dbReference type="NCBI Taxonomy" id="189"/>
    <lineage>
        <taxon>Bacteria</taxon>
        <taxon>Pseudomonadati</taxon>
        <taxon>Pseudomonadota</taxon>
        <taxon>Alphaproteobacteria</taxon>
        <taxon>Rhodospirillales</taxon>
        <taxon>Novispirillaceae</taxon>
        <taxon>Novispirillum</taxon>
    </lineage>
</organism>
<comment type="similarity">
    <text evidence="3">Belongs to the transferase hexapeptide repeat family.</text>
</comment>
<dbReference type="Gene3D" id="2.160.10.10">
    <property type="entry name" value="Hexapeptide repeat proteins"/>
    <property type="match status" value="1"/>
</dbReference>
<evidence type="ECO:0000256" key="2">
    <source>
        <dbReference type="ARBA" id="ARBA00004876"/>
    </source>
</evidence>
<dbReference type="SUPFAM" id="SSF51161">
    <property type="entry name" value="Trimeric LpxA-like enzymes"/>
    <property type="match status" value="1"/>
</dbReference>
<dbReference type="AlphaFoldDB" id="A0A7W9ZJ99"/>
<keyword evidence="6" id="KW-0963">Cytoplasm</keyword>
<evidence type="ECO:0000256" key="7">
    <source>
        <dbReference type="ARBA" id="ARBA00022605"/>
    </source>
</evidence>
<dbReference type="PANTHER" id="PTHR42811">
    <property type="entry name" value="SERINE ACETYLTRANSFERASE"/>
    <property type="match status" value="1"/>
</dbReference>
<evidence type="ECO:0000256" key="5">
    <source>
        <dbReference type="ARBA" id="ARBA00018522"/>
    </source>
</evidence>
<evidence type="ECO:0000256" key="6">
    <source>
        <dbReference type="ARBA" id="ARBA00022490"/>
    </source>
</evidence>
<keyword evidence="10" id="KW-0198">Cysteine biosynthesis</keyword>
<keyword evidence="11 14" id="KW-0012">Acyltransferase</keyword>
<comment type="caution">
    <text evidence="14">The sequence shown here is derived from an EMBL/GenBank/DDBJ whole genome shotgun (WGS) entry which is preliminary data.</text>
</comment>
<evidence type="ECO:0000256" key="4">
    <source>
        <dbReference type="ARBA" id="ARBA00013266"/>
    </source>
</evidence>
<feature type="region of interest" description="Disordered" evidence="13">
    <location>
        <begin position="218"/>
        <end position="247"/>
    </location>
</feature>
<keyword evidence="15" id="KW-1185">Reference proteome</keyword>
<name>A0A7W9ZJ99_NOVIT</name>
<dbReference type="RefSeq" id="WP_260402552.1">
    <property type="nucleotide sequence ID" value="NZ_JACIIX010000016.1"/>
</dbReference>
<comment type="subcellular location">
    <subcellularLocation>
        <location evidence="1">Cytoplasm</location>
    </subcellularLocation>
</comment>
<dbReference type="GO" id="GO:0006535">
    <property type="term" value="P:cysteine biosynthetic process from serine"/>
    <property type="evidence" value="ECO:0007669"/>
    <property type="project" value="InterPro"/>
</dbReference>
<evidence type="ECO:0000256" key="10">
    <source>
        <dbReference type="ARBA" id="ARBA00023192"/>
    </source>
</evidence>
<proteinExistence type="inferred from homology"/>
<protein>
    <recommendedName>
        <fullName evidence="5">Serine acetyltransferase</fullName>
        <ecNumber evidence="4">2.3.1.30</ecNumber>
    </recommendedName>
</protein>
<dbReference type="FunFam" id="2.160.10.10:FF:000007">
    <property type="entry name" value="Serine acetyltransferase"/>
    <property type="match status" value="1"/>
</dbReference>
<dbReference type="EC" id="2.3.1.30" evidence="4"/>